<reference evidence="1" key="1">
    <citation type="submission" date="2023-06" db="EMBL/GenBank/DDBJ databases">
        <title>MT1 and MT2 Draft Genomes of Novel Species.</title>
        <authorList>
            <person name="Venkateswaran K."/>
        </authorList>
    </citation>
    <scope>NUCLEOTIDE SEQUENCE</scope>
    <source>
        <strain evidence="1">F6_8S_P_1B</strain>
    </source>
</reference>
<gene>
    <name evidence="1" type="ORF">P5G50_02340</name>
</gene>
<sequence>MILSDLLGREVRSATGERLGVVIDARFAVDGPPQQLLAVARLHGLIVSPHSHSSFLGYERTDITAPAPIAAFLRWRQRGTFLVLWRDLASLAGEAVVLREGAVRYSPRLADSQG</sequence>
<dbReference type="EMBL" id="JAROCF010000001">
    <property type="protein sequence ID" value="MDN4613280.1"/>
    <property type="molecule type" value="Genomic_DNA"/>
</dbReference>
<proteinExistence type="predicted"/>
<comment type="caution">
    <text evidence="1">The sequence shown here is derived from an EMBL/GenBank/DDBJ whole genome shotgun (WGS) entry which is preliminary data.</text>
</comment>
<evidence type="ECO:0000313" key="2">
    <source>
        <dbReference type="Proteomes" id="UP001174208"/>
    </source>
</evidence>
<keyword evidence="2" id="KW-1185">Reference proteome</keyword>
<organism evidence="1 2">
    <name type="scientific">Leifsonia williamsii</name>
    <dbReference type="NCBI Taxonomy" id="3035919"/>
    <lineage>
        <taxon>Bacteria</taxon>
        <taxon>Bacillati</taxon>
        <taxon>Actinomycetota</taxon>
        <taxon>Actinomycetes</taxon>
        <taxon>Micrococcales</taxon>
        <taxon>Microbacteriaceae</taxon>
        <taxon>Leifsonia</taxon>
    </lineage>
</organism>
<protein>
    <submittedName>
        <fullName evidence="1">PRC-barrel domain-containing protein</fullName>
    </submittedName>
</protein>
<evidence type="ECO:0000313" key="1">
    <source>
        <dbReference type="EMBL" id="MDN4613280.1"/>
    </source>
</evidence>
<dbReference type="Proteomes" id="UP001174208">
    <property type="component" value="Unassembled WGS sequence"/>
</dbReference>
<accession>A0ABT8K746</accession>
<dbReference type="RefSeq" id="WP_301212817.1">
    <property type="nucleotide sequence ID" value="NZ_JAROCF010000001.1"/>
</dbReference>
<name>A0ABT8K746_9MICO</name>